<dbReference type="OrthoDB" id="9771666at2"/>
<dbReference type="EMBL" id="FNEK01000019">
    <property type="protein sequence ID" value="SDJ54745.1"/>
    <property type="molecule type" value="Genomic_DNA"/>
</dbReference>
<dbReference type="AlphaFoldDB" id="A0A1G8UNM2"/>
<evidence type="ECO:0000259" key="1">
    <source>
        <dbReference type="Pfam" id="PF01738"/>
    </source>
</evidence>
<dbReference type="Gene3D" id="3.40.50.1820">
    <property type="entry name" value="alpha/beta hydrolase"/>
    <property type="match status" value="1"/>
</dbReference>
<gene>
    <name evidence="2" type="ORF">SAMN04488026_101954</name>
</gene>
<reference evidence="2 3" key="1">
    <citation type="submission" date="2016-10" db="EMBL/GenBank/DDBJ databases">
        <authorList>
            <person name="de Groot N.N."/>
        </authorList>
    </citation>
    <scope>NUCLEOTIDE SEQUENCE [LARGE SCALE GENOMIC DNA]</scope>
    <source>
        <strain evidence="2 3">DSM 25294</strain>
    </source>
</reference>
<dbReference type="RefSeq" id="WP_093155365.1">
    <property type="nucleotide sequence ID" value="NZ_FNEK01000019.1"/>
</dbReference>
<dbReference type="InterPro" id="IPR002925">
    <property type="entry name" value="Dienelactn_hydro"/>
</dbReference>
<evidence type="ECO:0000313" key="3">
    <source>
        <dbReference type="Proteomes" id="UP000199382"/>
    </source>
</evidence>
<accession>A0A1G8UNM2</accession>
<organism evidence="2 3">
    <name type="scientific">Aliiruegeria lutimaris</name>
    <dbReference type="NCBI Taxonomy" id="571298"/>
    <lineage>
        <taxon>Bacteria</taxon>
        <taxon>Pseudomonadati</taxon>
        <taxon>Pseudomonadota</taxon>
        <taxon>Alphaproteobacteria</taxon>
        <taxon>Rhodobacterales</taxon>
        <taxon>Roseobacteraceae</taxon>
        <taxon>Aliiruegeria</taxon>
    </lineage>
</organism>
<dbReference type="STRING" id="571298.SAMN04488026_101954"/>
<dbReference type="Pfam" id="PF01738">
    <property type="entry name" value="DLH"/>
    <property type="match status" value="1"/>
</dbReference>
<dbReference type="Proteomes" id="UP000199382">
    <property type="component" value="Unassembled WGS sequence"/>
</dbReference>
<proteinExistence type="predicted"/>
<dbReference type="PANTHER" id="PTHR46623:SF6">
    <property type="entry name" value="ALPHA_BETA-HYDROLASES SUPERFAMILY PROTEIN"/>
    <property type="match status" value="1"/>
</dbReference>
<feature type="domain" description="Dienelactone hydrolase" evidence="1">
    <location>
        <begin position="18"/>
        <end position="217"/>
    </location>
</feature>
<sequence length="221" mass="23654">MMTELKASDGHALDCWMEPAQGDRKGGIVILQEIFGVTDQLKGVAARYAALGYDVAIPALFDRFEKGAVIPFSEGPRGRDMMLASDLETTMKDVDAAVQALKAKGGKVGVIGFCWGGGLAIRAAQILDIAAAVAFYGTRLPQYQIAPLRAPVQGHYGREDSHVPAEMLDAARAYFPEMEVFTYDGAGHAFANDARPADYVEQAAETAHGRAAEFLNSQLAS</sequence>
<protein>
    <submittedName>
        <fullName evidence="2">Carboxymethylenebutenolidase</fullName>
    </submittedName>
</protein>
<dbReference type="InterPro" id="IPR051049">
    <property type="entry name" value="Dienelactone_hydrolase-like"/>
</dbReference>
<name>A0A1G8UNM2_9RHOB</name>
<dbReference type="InterPro" id="IPR029058">
    <property type="entry name" value="AB_hydrolase_fold"/>
</dbReference>
<keyword evidence="3" id="KW-1185">Reference proteome</keyword>
<dbReference type="SUPFAM" id="SSF53474">
    <property type="entry name" value="alpha/beta-Hydrolases"/>
    <property type="match status" value="1"/>
</dbReference>
<dbReference type="GO" id="GO:0016787">
    <property type="term" value="F:hydrolase activity"/>
    <property type="evidence" value="ECO:0007669"/>
    <property type="project" value="InterPro"/>
</dbReference>
<evidence type="ECO:0000313" key="2">
    <source>
        <dbReference type="EMBL" id="SDJ54745.1"/>
    </source>
</evidence>
<dbReference type="PANTHER" id="PTHR46623">
    <property type="entry name" value="CARBOXYMETHYLENEBUTENOLIDASE-RELATED"/>
    <property type="match status" value="1"/>
</dbReference>